<dbReference type="AlphaFoldDB" id="A0AAN4ZK46"/>
<keyword evidence="1" id="KW-0812">Transmembrane</keyword>
<proteinExistence type="predicted"/>
<organism evidence="2 3">
    <name type="scientific">Pristionchus mayeri</name>
    <dbReference type="NCBI Taxonomy" id="1317129"/>
    <lineage>
        <taxon>Eukaryota</taxon>
        <taxon>Metazoa</taxon>
        <taxon>Ecdysozoa</taxon>
        <taxon>Nematoda</taxon>
        <taxon>Chromadorea</taxon>
        <taxon>Rhabditida</taxon>
        <taxon>Rhabditina</taxon>
        <taxon>Diplogasteromorpha</taxon>
        <taxon>Diplogasteroidea</taxon>
        <taxon>Neodiplogasteridae</taxon>
        <taxon>Pristionchus</taxon>
    </lineage>
</organism>
<dbReference type="Pfam" id="PF10326">
    <property type="entry name" value="7TM_GPCR_Str"/>
    <property type="match status" value="1"/>
</dbReference>
<gene>
    <name evidence="2" type="ORF">PMAYCL1PPCAC_09295</name>
</gene>
<feature type="non-terminal residue" evidence="2">
    <location>
        <position position="1"/>
    </location>
</feature>
<protein>
    <recommendedName>
        <fullName evidence="4">G protein-coupled receptor</fullName>
    </recommendedName>
</protein>
<keyword evidence="3" id="KW-1185">Reference proteome</keyword>
<evidence type="ECO:0008006" key="4">
    <source>
        <dbReference type="Google" id="ProtNLM"/>
    </source>
</evidence>
<keyword evidence="1" id="KW-0472">Membrane</keyword>
<dbReference type="EMBL" id="BTRK01000002">
    <property type="protein sequence ID" value="GMR39100.1"/>
    <property type="molecule type" value="Genomic_DNA"/>
</dbReference>
<feature type="non-terminal residue" evidence="2">
    <location>
        <position position="103"/>
    </location>
</feature>
<name>A0AAN4ZK46_9BILA</name>
<evidence type="ECO:0000313" key="3">
    <source>
        <dbReference type="Proteomes" id="UP001328107"/>
    </source>
</evidence>
<evidence type="ECO:0000256" key="1">
    <source>
        <dbReference type="SAM" id="Phobius"/>
    </source>
</evidence>
<dbReference type="Proteomes" id="UP001328107">
    <property type="component" value="Unassembled WGS sequence"/>
</dbReference>
<keyword evidence="1" id="KW-1133">Transmembrane helix</keyword>
<reference evidence="3" key="1">
    <citation type="submission" date="2022-10" db="EMBL/GenBank/DDBJ databases">
        <title>Genome assembly of Pristionchus species.</title>
        <authorList>
            <person name="Yoshida K."/>
            <person name="Sommer R.J."/>
        </authorList>
    </citation>
    <scope>NUCLEOTIDE SEQUENCE [LARGE SCALE GENOMIC DNA]</scope>
    <source>
        <strain evidence="3">RS5460</strain>
    </source>
</reference>
<feature type="transmembrane region" description="Helical" evidence="1">
    <location>
        <begin position="40"/>
        <end position="62"/>
    </location>
</feature>
<sequence length="103" mass="11533">QELLLHLTEEEQVTLAKMIGDNLGMHGVAYTLRRSLWRGVFLASFLTIAIIVSSSAAVFFAVQTLRMLSEKNSTISEKTRKLQRGLTIVLLFQLTLPLFLLIG</sequence>
<feature type="transmembrane region" description="Helical" evidence="1">
    <location>
        <begin position="82"/>
        <end position="102"/>
    </location>
</feature>
<accession>A0AAN4ZK46</accession>
<evidence type="ECO:0000313" key="2">
    <source>
        <dbReference type="EMBL" id="GMR39100.1"/>
    </source>
</evidence>
<dbReference type="InterPro" id="IPR019428">
    <property type="entry name" value="7TM_GPCR_serpentine_rcpt_Str"/>
</dbReference>
<comment type="caution">
    <text evidence="2">The sequence shown here is derived from an EMBL/GenBank/DDBJ whole genome shotgun (WGS) entry which is preliminary data.</text>
</comment>